<evidence type="ECO:0000313" key="7">
    <source>
        <dbReference type="EMBL" id="CDG68435.1"/>
    </source>
</evidence>
<evidence type="ECO:0000256" key="3">
    <source>
        <dbReference type="ARBA" id="ARBA00022692"/>
    </source>
</evidence>
<name>T2M928_HYDVU</name>
<protein>
    <submittedName>
        <fullName evidence="7">Transmembrane protein 170A</fullName>
    </submittedName>
</protein>
<gene>
    <name evidence="7" type="primary">TMEM170A</name>
</gene>
<evidence type="ECO:0000256" key="4">
    <source>
        <dbReference type="ARBA" id="ARBA00022989"/>
    </source>
</evidence>
<evidence type="ECO:0000256" key="2">
    <source>
        <dbReference type="ARBA" id="ARBA00006325"/>
    </source>
</evidence>
<dbReference type="OrthoDB" id="13807at2759"/>
<feature type="transmembrane region" description="Helical" evidence="6">
    <location>
        <begin position="45"/>
        <end position="70"/>
    </location>
</feature>
<dbReference type="PANTHER" id="PTHR22779">
    <property type="entry name" value="SD17342P"/>
    <property type="match status" value="1"/>
</dbReference>
<comment type="subcellular location">
    <subcellularLocation>
        <location evidence="1">Membrane</location>
        <topology evidence="1">Multi-pass membrane protein</topology>
    </subcellularLocation>
</comment>
<dbReference type="PANTHER" id="PTHR22779:SF6">
    <property type="entry name" value="SD17342P"/>
    <property type="match status" value="1"/>
</dbReference>
<feature type="non-terminal residue" evidence="7">
    <location>
        <position position="1"/>
    </location>
</feature>
<keyword evidence="5 6" id="KW-0472">Membrane</keyword>
<feature type="transmembrane region" description="Helical" evidence="6">
    <location>
        <begin position="82"/>
        <end position="108"/>
    </location>
</feature>
<proteinExistence type="evidence at transcript level"/>
<accession>T2M928</accession>
<keyword evidence="4 6" id="KW-1133">Transmembrane helix</keyword>
<keyword evidence="3 6" id="KW-0812">Transmembrane</keyword>
<sequence length="143" mass="16362">SSISLRVETKYKKDKTCNNSKQKTLILYLIPNMEKSNNIQSFNAIWYQIFLYCLATVLFVHIIAALVAFFSLRKHQIGRYLCIVLFLYGFLYPLTGGFITSVLIAWIYSAAGYTMEKNFAFVYGAGQALVLFLVSFIHLYGLL</sequence>
<dbReference type="AlphaFoldDB" id="T2M928"/>
<dbReference type="EMBL" id="HAAD01002203">
    <property type="protein sequence ID" value="CDG68435.1"/>
    <property type="molecule type" value="mRNA"/>
</dbReference>
<dbReference type="InterPro" id="IPR019334">
    <property type="entry name" value="TMEM170A/B/YPR153W-like"/>
</dbReference>
<dbReference type="Pfam" id="PF10190">
    <property type="entry name" value="Tmemb_170"/>
    <property type="match status" value="1"/>
</dbReference>
<reference evidence="7" key="1">
    <citation type="journal article" date="2013" name="Genome Biol. Evol.">
        <title>Punctuated emergences of genetic and phenotypic innovations in eumetazoan, bilaterian, euteleostome, and hominidae ancestors.</title>
        <authorList>
            <person name="Wenger Y."/>
            <person name="Galliot B."/>
        </authorList>
    </citation>
    <scope>NUCLEOTIDE SEQUENCE</scope>
    <source>
        <tissue evidence="7">Whole animals</tissue>
    </source>
</reference>
<evidence type="ECO:0000256" key="5">
    <source>
        <dbReference type="ARBA" id="ARBA00023136"/>
    </source>
</evidence>
<dbReference type="GO" id="GO:0016020">
    <property type="term" value="C:membrane"/>
    <property type="evidence" value="ECO:0007669"/>
    <property type="project" value="UniProtKB-SubCell"/>
</dbReference>
<organism evidence="7">
    <name type="scientific">Hydra vulgaris</name>
    <name type="common">Hydra</name>
    <name type="synonym">Hydra attenuata</name>
    <dbReference type="NCBI Taxonomy" id="6087"/>
    <lineage>
        <taxon>Eukaryota</taxon>
        <taxon>Metazoa</taxon>
        <taxon>Cnidaria</taxon>
        <taxon>Hydrozoa</taxon>
        <taxon>Hydroidolina</taxon>
        <taxon>Anthoathecata</taxon>
        <taxon>Aplanulata</taxon>
        <taxon>Hydridae</taxon>
        <taxon>Hydra</taxon>
    </lineage>
</organism>
<feature type="transmembrane region" description="Helical" evidence="6">
    <location>
        <begin position="120"/>
        <end position="142"/>
    </location>
</feature>
<evidence type="ECO:0000256" key="6">
    <source>
        <dbReference type="SAM" id="Phobius"/>
    </source>
</evidence>
<evidence type="ECO:0000256" key="1">
    <source>
        <dbReference type="ARBA" id="ARBA00004141"/>
    </source>
</evidence>
<comment type="similarity">
    <text evidence="2">Belongs to the TMEM170 family.</text>
</comment>